<dbReference type="SMART" id="SM00420">
    <property type="entry name" value="HTH_DEOR"/>
    <property type="match status" value="1"/>
</dbReference>
<dbReference type="GO" id="GO:0003677">
    <property type="term" value="F:DNA binding"/>
    <property type="evidence" value="ECO:0007669"/>
    <property type="project" value="UniProtKB-KW"/>
</dbReference>
<dbReference type="EMBL" id="AGFM01000058">
    <property type="protein sequence ID" value="EHJ59312.1"/>
    <property type="molecule type" value="Genomic_DNA"/>
</dbReference>
<dbReference type="InterPro" id="IPR050313">
    <property type="entry name" value="Carb_Metab_HTH_regulators"/>
</dbReference>
<dbReference type="Gene3D" id="1.10.10.10">
    <property type="entry name" value="Winged helix-like DNA-binding domain superfamily/Winged helix DNA-binding domain"/>
    <property type="match status" value="1"/>
</dbReference>
<dbReference type="InterPro" id="IPR001034">
    <property type="entry name" value="DeoR_HTH"/>
</dbReference>
<gene>
    <name evidence="5" type="ORF">NSU_3644</name>
</gene>
<evidence type="ECO:0000259" key="4">
    <source>
        <dbReference type="PROSITE" id="PS51000"/>
    </source>
</evidence>
<accession>G6EH23</accession>
<dbReference type="AlphaFoldDB" id="G6EH23"/>
<dbReference type="PRINTS" id="PR00037">
    <property type="entry name" value="HTHLACR"/>
</dbReference>
<evidence type="ECO:0000313" key="5">
    <source>
        <dbReference type="EMBL" id="EHJ59312.1"/>
    </source>
</evidence>
<dbReference type="GO" id="GO:0003700">
    <property type="term" value="F:DNA-binding transcription factor activity"/>
    <property type="evidence" value="ECO:0007669"/>
    <property type="project" value="InterPro"/>
</dbReference>
<keyword evidence="3" id="KW-0804">Transcription</keyword>
<dbReference type="PANTHER" id="PTHR30363:SF44">
    <property type="entry name" value="AGA OPERON TRANSCRIPTIONAL REPRESSOR-RELATED"/>
    <property type="match status" value="1"/>
</dbReference>
<dbReference type="InterPro" id="IPR018356">
    <property type="entry name" value="Tscrpt_reg_HTH_DeoR_CS"/>
</dbReference>
<dbReference type="PATRIC" id="fig|1088721.3.peg.3594"/>
<dbReference type="InterPro" id="IPR037171">
    <property type="entry name" value="NagB/RpiA_transferase-like"/>
</dbReference>
<dbReference type="InterPro" id="IPR036388">
    <property type="entry name" value="WH-like_DNA-bd_sf"/>
</dbReference>
<keyword evidence="2" id="KW-0238">DNA-binding</keyword>
<dbReference type="InterPro" id="IPR014036">
    <property type="entry name" value="DeoR-like_C"/>
</dbReference>
<dbReference type="Pfam" id="PF00455">
    <property type="entry name" value="DeoRC"/>
    <property type="match status" value="1"/>
</dbReference>
<dbReference type="PROSITE" id="PS51000">
    <property type="entry name" value="HTH_DEOR_2"/>
    <property type="match status" value="1"/>
</dbReference>
<feature type="domain" description="HTH deoR-type" evidence="4">
    <location>
        <begin position="14"/>
        <end position="69"/>
    </location>
</feature>
<organism evidence="5 6">
    <name type="scientific">Novosphingobium pentaromativorans US6-1</name>
    <dbReference type="NCBI Taxonomy" id="1088721"/>
    <lineage>
        <taxon>Bacteria</taxon>
        <taxon>Pseudomonadati</taxon>
        <taxon>Pseudomonadota</taxon>
        <taxon>Alphaproteobacteria</taxon>
        <taxon>Sphingomonadales</taxon>
        <taxon>Sphingomonadaceae</taxon>
        <taxon>Novosphingobium</taxon>
    </lineage>
</organism>
<dbReference type="PROSITE" id="PS00894">
    <property type="entry name" value="HTH_DEOR_1"/>
    <property type="match status" value="1"/>
</dbReference>
<proteinExistence type="predicted"/>
<dbReference type="InterPro" id="IPR036390">
    <property type="entry name" value="WH_DNA-bd_sf"/>
</dbReference>
<dbReference type="SUPFAM" id="SSF46785">
    <property type="entry name" value="Winged helix' DNA-binding domain"/>
    <property type="match status" value="1"/>
</dbReference>
<dbReference type="SMART" id="SM01134">
    <property type="entry name" value="DeoRC"/>
    <property type="match status" value="1"/>
</dbReference>
<dbReference type="eggNOG" id="COG1349">
    <property type="taxonomic scope" value="Bacteria"/>
</dbReference>
<dbReference type="Pfam" id="PF08220">
    <property type="entry name" value="HTH_DeoR"/>
    <property type="match status" value="1"/>
</dbReference>
<reference evidence="5 6" key="1">
    <citation type="journal article" date="2012" name="J. Bacteriol.">
        <title>Genome sequence of benzo(a)pyrene-degrading bacterium Novosphingobium pentaromativorans US6-1.</title>
        <authorList>
            <person name="Luo Y.R."/>
            <person name="Kang S.G."/>
            <person name="Kim S.J."/>
            <person name="Kim M.R."/>
            <person name="Li N."/>
            <person name="Lee J.H."/>
            <person name="Kwon K.K."/>
        </authorList>
    </citation>
    <scope>NUCLEOTIDE SEQUENCE [LARGE SCALE GENOMIC DNA]</scope>
    <source>
        <strain evidence="5 6">US6-1</strain>
    </source>
</reference>
<dbReference type="PANTHER" id="PTHR30363">
    <property type="entry name" value="HTH-TYPE TRANSCRIPTIONAL REGULATOR SRLR-RELATED"/>
    <property type="match status" value="1"/>
</dbReference>
<dbReference type="SUPFAM" id="SSF100950">
    <property type="entry name" value="NagB/RpiA/CoA transferase-like"/>
    <property type="match status" value="1"/>
</dbReference>
<name>G6EH23_9SPHN</name>
<protein>
    <submittedName>
        <fullName evidence="5">DeoR family transcriptional regulator</fullName>
    </submittedName>
</protein>
<keyword evidence="6" id="KW-1185">Reference proteome</keyword>
<evidence type="ECO:0000256" key="3">
    <source>
        <dbReference type="ARBA" id="ARBA00023163"/>
    </source>
</evidence>
<evidence type="ECO:0000256" key="1">
    <source>
        <dbReference type="ARBA" id="ARBA00023015"/>
    </source>
</evidence>
<evidence type="ECO:0000256" key="2">
    <source>
        <dbReference type="ARBA" id="ARBA00023125"/>
    </source>
</evidence>
<dbReference type="Proteomes" id="UP000004030">
    <property type="component" value="Unassembled WGS sequence"/>
</dbReference>
<sequence length="272" mass="28826">MSANGQAQGNTMHSAEREKLILNALGATGFVSYRELESCLDASPATIRRDLTRLEEEGRIVRVHGGAKLPGDESEGSALKLSGTPFEQSISLNLPQKQAIGHAAANLCGHGEGIMIDGGTTTLQMCPYLDGKDAQVLTNSLHIVNALLPQAGTRVLLPSGTVFREQNIVLAPAGEDSMPRFYAPKLFMGAASVGPQGVMQADVILIAAERRLIDRAEEVILLVDSSKFRSSSGAIVCGLDEVDVLITDPGIPDEMCSILDKHGVRLIVAQTA</sequence>
<keyword evidence="1" id="KW-0805">Transcription regulation</keyword>
<evidence type="ECO:0000313" key="6">
    <source>
        <dbReference type="Proteomes" id="UP000004030"/>
    </source>
</evidence>
<comment type="caution">
    <text evidence="5">The sequence shown here is derived from an EMBL/GenBank/DDBJ whole genome shotgun (WGS) entry which is preliminary data.</text>
</comment>